<dbReference type="PANTHER" id="PTHR43008">
    <property type="entry name" value="BENZIL REDUCTASE"/>
    <property type="match status" value="1"/>
</dbReference>
<dbReference type="InterPro" id="IPR002347">
    <property type="entry name" value="SDR_fam"/>
</dbReference>
<keyword evidence="5" id="KW-1185">Reference proteome</keyword>
<dbReference type="SUPFAM" id="SSF51735">
    <property type="entry name" value="NAD(P)-binding Rossmann-fold domains"/>
    <property type="match status" value="1"/>
</dbReference>
<dbReference type="PRINTS" id="PR00080">
    <property type="entry name" value="SDRFAMILY"/>
</dbReference>
<organism evidence="4 5">
    <name type="scientific">Secundilactobacillus silagei JCM 19001</name>
    <dbReference type="NCBI Taxonomy" id="1302250"/>
    <lineage>
        <taxon>Bacteria</taxon>
        <taxon>Bacillati</taxon>
        <taxon>Bacillota</taxon>
        <taxon>Bacilli</taxon>
        <taxon>Lactobacillales</taxon>
        <taxon>Lactobacillaceae</taxon>
        <taxon>Secundilactobacillus</taxon>
    </lineage>
</organism>
<accession>A0A1Z5IIF9</accession>
<proteinExistence type="inferred from homology"/>
<comment type="similarity">
    <text evidence="1 3">Belongs to the short-chain dehydrogenases/reductases (SDR) family.</text>
</comment>
<keyword evidence="2" id="KW-0560">Oxidoreductase</keyword>
<comment type="caution">
    <text evidence="4">The sequence shown here is derived from an EMBL/GenBank/DDBJ whole genome shotgun (WGS) entry which is preliminary data.</text>
</comment>
<sequence>MADSKKIVTLITGAERGMGFVEAKTLAQHGQFVFIGAYDMELGQKAVKELQDQGLDVALLHCDITDQQNIDDAIKTVNDKFGYLNILINNAGIPGPQDALPTKSTVEELRKTFDTNFFGTYAMTRAAVPLLKKASYGKIITITSDMGSLGLATDPKSMFSHIISFPYQASKTALNAMTVAFSKEFRDAKLNVTANSVNPGMTATDLVDKELFEKNGAKPVESGAHRAIVLALDPKNDANGTFTEDAGIVPW</sequence>
<dbReference type="PANTHER" id="PTHR43008:SF4">
    <property type="entry name" value="CHAIN DEHYDROGENASE, PUTATIVE (AFU_ORTHOLOGUE AFUA_4G08710)-RELATED"/>
    <property type="match status" value="1"/>
</dbReference>
<evidence type="ECO:0000256" key="1">
    <source>
        <dbReference type="ARBA" id="ARBA00006484"/>
    </source>
</evidence>
<dbReference type="GO" id="GO:0050664">
    <property type="term" value="F:oxidoreductase activity, acting on NAD(P)H, oxygen as acceptor"/>
    <property type="evidence" value="ECO:0007669"/>
    <property type="project" value="TreeGrafter"/>
</dbReference>
<name>A0A1Z5IIF9_9LACO</name>
<dbReference type="RefSeq" id="WP_089136848.1">
    <property type="nucleotide sequence ID" value="NZ_BCMG01000008.1"/>
</dbReference>
<evidence type="ECO:0000256" key="2">
    <source>
        <dbReference type="ARBA" id="ARBA00023002"/>
    </source>
</evidence>
<dbReference type="Proteomes" id="UP000198402">
    <property type="component" value="Unassembled WGS sequence"/>
</dbReference>
<evidence type="ECO:0000256" key="3">
    <source>
        <dbReference type="RuleBase" id="RU000363"/>
    </source>
</evidence>
<reference evidence="4 5" key="1">
    <citation type="submission" date="2015-11" db="EMBL/GenBank/DDBJ databases">
        <title>Draft genome sequences of new species of the genus Lactobacillus isolated from orchardgrass silage.</title>
        <authorList>
            <person name="Tohno M."/>
            <person name="Tanizawa Y."/>
            <person name="Arita M."/>
        </authorList>
    </citation>
    <scope>NUCLEOTIDE SEQUENCE [LARGE SCALE GENOMIC DNA]</scope>
    <source>
        <strain evidence="4 5">IWT126</strain>
    </source>
</reference>
<dbReference type="AlphaFoldDB" id="A0A1Z5IIF9"/>
<dbReference type="InterPro" id="IPR036291">
    <property type="entry name" value="NAD(P)-bd_dom_sf"/>
</dbReference>
<dbReference type="Pfam" id="PF00106">
    <property type="entry name" value="adh_short"/>
    <property type="match status" value="1"/>
</dbReference>
<dbReference type="Gene3D" id="3.40.50.720">
    <property type="entry name" value="NAD(P)-binding Rossmann-like Domain"/>
    <property type="match status" value="1"/>
</dbReference>
<dbReference type="EMBL" id="BCMG01000008">
    <property type="protein sequence ID" value="GAX01557.1"/>
    <property type="molecule type" value="Genomic_DNA"/>
</dbReference>
<protein>
    <submittedName>
        <fullName evidence="4">Carbonyl reductase</fullName>
    </submittedName>
</protein>
<evidence type="ECO:0000313" key="5">
    <source>
        <dbReference type="Proteomes" id="UP000198402"/>
    </source>
</evidence>
<dbReference type="STRING" id="1302250.GCA_001313225_02366"/>
<evidence type="ECO:0000313" key="4">
    <source>
        <dbReference type="EMBL" id="GAX01557.1"/>
    </source>
</evidence>
<dbReference type="OrthoDB" id="5786478at2"/>
<gene>
    <name evidence="4" type="primary">cbr_3</name>
    <name evidence="4" type="ORF">IWT126_01599</name>
</gene>
<dbReference type="PRINTS" id="PR00081">
    <property type="entry name" value="GDHRDH"/>
</dbReference>